<dbReference type="KEGG" id="vbl:L21SP4_00080"/>
<reference evidence="8 9" key="2">
    <citation type="journal article" date="2016" name="ISME J.">
        <title>Characterization of the first cultured representative of Verrucomicrobia subdivision 5 indicates the proposal of a novel phylum.</title>
        <authorList>
            <person name="Spring S."/>
            <person name="Bunk B."/>
            <person name="Sproer C."/>
            <person name="Schumann P."/>
            <person name="Rohde M."/>
            <person name="Tindall B.J."/>
            <person name="Klenk H.P."/>
        </authorList>
    </citation>
    <scope>NUCLEOTIDE SEQUENCE [LARGE SCALE GENOMIC DNA]</scope>
    <source>
        <strain evidence="8 9">L21-Fru-AB</strain>
    </source>
</reference>
<keyword evidence="7" id="KW-0653">Protein transport</keyword>
<evidence type="ECO:0000256" key="7">
    <source>
        <dbReference type="RuleBase" id="RU003879"/>
    </source>
</evidence>
<dbReference type="Proteomes" id="UP000035268">
    <property type="component" value="Chromosome"/>
</dbReference>
<dbReference type="OrthoDB" id="9793581at2"/>
<keyword evidence="7" id="KW-0813">Transport</keyword>
<organism evidence="8 9">
    <name type="scientific">Kiritimatiella glycovorans</name>
    <dbReference type="NCBI Taxonomy" id="1307763"/>
    <lineage>
        <taxon>Bacteria</taxon>
        <taxon>Pseudomonadati</taxon>
        <taxon>Kiritimatiellota</taxon>
        <taxon>Kiritimatiellia</taxon>
        <taxon>Kiritimatiellales</taxon>
        <taxon>Kiritimatiellaceae</taxon>
        <taxon>Kiritimatiella</taxon>
    </lineage>
</organism>
<dbReference type="Gene3D" id="3.30.420.270">
    <property type="match status" value="1"/>
</dbReference>
<evidence type="ECO:0000313" key="9">
    <source>
        <dbReference type="Proteomes" id="UP000035268"/>
    </source>
</evidence>
<dbReference type="InterPro" id="IPR003400">
    <property type="entry name" value="ExbD"/>
</dbReference>
<keyword evidence="3" id="KW-1003">Cell membrane</keyword>
<comment type="subcellular location">
    <subcellularLocation>
        <location evidence="1">Cell membrane</location>
        <topology evidence="1">Single-pass membrane protein</topology>
    </subcellularLocation>
    <subcellularLocation>
        <location evidence="7">Cell membrane</location>
        <topology evidence="7">Single-pass type II membrane protein</topology>
    </subcellularLocation>
</comment>
<evidence type="ECO:0000313" key="8">
    <source>
        <dbReference type="EMBL" id="AKJ63367.1"/>
    </source>
</evidence>
<evidence type="ECO:0000256" key="4">
    <source>
        <dbReference type="ARBA" id="ARBA00022692"/>
    </source>
</evidence>
<keyword evidence="9" id="KW-1185">Reference proteome</keyword>
<dbReference type="GO" id="GO:0005886">
    <property type="term" value="C:plasma membrane"/>
    <property type="evidence" value="ECO:0007669"/>
    <property type="project" value="UniProtKB-SubCell"/>
</dbReference>
<dbReference type="AlphaFoldDB" id="A0A0G3EDC4"/>
<dbReference type="Pfam" id="PF02472">
    <property type="entry name" value="ExbD"/>
    <property type="match status" value="1"/>
</dbReference>
<dbReference type="EMBL" id="CP010904">
    <property type="protein sequence ID" value="AKJ63367.1"/>
    <property type="molecule type" value="Genomic_DNA"/>
</dbReference>
<dbReference type="PANTHER" id="PTHR30558:SF3">
    <property type="entry name" value="BIOPOLYMER TRANSPORT PROTEIN EXBD-RELATED"/>
    <property type="match status" value="1"/>
</dbReference>
<evidence type="ECO:0000256" key="3">
    <source>
        <dbReference type="ARBA" id="ARBA00022475"/>
    </source>
</evidence>
<protein>
    <submittedName>
        <fullName evidence="8">Protein TolR</fullName>
    </submittedName>
</protein>
<reference evidence="9" key="1">
    <citation type="submission" date="2015-02" db="EMBL/GenBank/DDBJ databases">
        <title>Description and complete genome sequence of the first cultured representative of the subdivision 5 of the Verrucomicrobia phylum.</title>
        <authorList>
            <person name="Spring S."/>
            <person name="Bunk B."/>
            <person name="Sproer C."/>
            <person name="Klenk H.-P."/>
        </authorList>
    </citation>
    <scope>NUCLEOTIDE SEQUENCE [LARGE SCALE GENOMIC DNA]</scope>
    <source>
        <strain evidence="9">L21-Fru-AB</strain>
    </source>
</reference>
<dbReference type="GO" id="GO:0015031">
    <property type="term" value="P:protein transport"/>
    <property type="evidence" value="ECO:0007669"/>
    <property type="project" value="UniProtKB-KW"/>
</dbReference>
<keyword evidence="4 7" id="KW-0812">Transmembrane</keyword>
<dbReference type="PANTHER" id="PTHR30558">
    <property type="entry name" value="EXBD MEMBRANE COMPONENT OF PMF-DRIVEN MACROMOLECULE IMPORT SYSTEM"/>
    <property type="match status" value="1"/>
</dbReference>
<dbReference type="RefSeq" id="WP_052880807.1">
    <property type="nucleotide sequence ID" value="NZ_CP010904.1"/>
</dbReference>
<sequence>MRRPEAAAANVNLTPMIDVVFQMIIFFVCTVQLDREALSEFIELAKAPNAPELSAEKDPRTITIEVDREGKVFIARTRLGPERLARVLRKASLEHGGEHAPVPARIRADGRAEHAAVQAVMDACAAAGMGELSFIALHEER</sequence>
<keyword evidence="6" id="KW-0472">Membrane</keyword>
<evidence type="ECO:0000256" key="1">
    <source>
        <dbReference type="ARBA" id="ARBA00004162"/>
    </source>
</evidence>
<evidence type="ECO:0000256" key="2">
    <source>
        <dbReference type="ARBA" id="ARBA00005811"/>
    </source>
</evidence>
<dbReference type="GO" id="GO:0022857">
    <property type="term" value="F:transmembrane transporter activity"/>
    <property type="evidence" value="ECO:0007669"/>
    <property type="project" value="InterPro"/>
</dbReference>
<evidence type="ECO:0000256" key="6">
    <source>
        <dbReference type="ARBA" id="ARBA00023136"/>
    </source>
</evidence>
<accession>A0A0G3EDC4</accession>
<comment type="similarity">
    <text evidence="2 7">Belongs to the ExbD/TolR family.</text>
</comment>
<keyword evidence="5" id="KW-1133">Transmembrane helix</keyword>
<evidence type="ECO:0000256" key="5">
    <source>
        <dbReference type="ARBA" id="ARBA00022989"/>
    </source>
</evidence>
<proteinExistence type="inferred from homology"/>
<gene>
    <name evidence="8" type="ORF">L21SP4_00080</name>
</gene>
<name>A0A0G3EDC4_9BACT</name>
<dbReference type="STRING" id="1307763.L21SP4_00080"/>